<accession>A0A5C6FT35</accession>
<protein>
    <submittedName>
        <fullName evidence="2">Uncharacterized protein</fullName>
    </submittedName>
</protein>
<evidence type="ECO:0000256" key="1">
    <source>
        <dbReference type="SAM" id="MobiDB-lite"/>
    </source>
</evidence>
<organism evidence="2 3">
    <name type="scientific">Crateriforma conspicua</name>
    <dbReference type="NCBI Taxonomy" id="2527996"/>
    <lineage>
        <taxon>Bacteria</taxon>
        <taxon>Pseudomonadati</taxon>
        <taxon>Planctomycetota</taxon>
        <taxon>Planctomycetia</taxon>
        <taxon>Planctomycetales</taxon>
        <taxon>Planctomycetaceae</taxon>
        <taxon>Crateriforma</taxon>
    </lineage>
</organism>
<evidence type="ECO:0000313" key="2">
    <source>
        <dbReference type="EMBL" id="TWU66049.1"/>
    </source>
</evidence>
<name>A0A5C6FT35_9PLAN</name>
<gene>
    <name evidence="2" type="ORF">V7x_16060</name>
</gene>
<dbReference type="AlphaFoldDB" id="A0A5C6FT35"/>
<sequence>MDGGQRQAGQESCGSDRVISSIAQPPNARREVRTGARWSKNFAEALKAPLSRCGGTFWSDAAYDSTSSSNTG</sequence>
<proteinExistence type="predicted"/>
<dbReference type="Proteomes" id="UP000316476">
    <property type="component" value="Unassembled WGS sequence"/>
</dbReference>
<dbReference type="EMBL" id="SJPZ01000001">
    <property type="protein sequence ID" value="TWU66049.1"/>
    <property type="molecule type" value="Genomic_DNA"/>
</dbReference>
<feature type="region of interest" description="Disordered" evidence="1">
    <location>
        <begin position="1"/>
        <end position="33"/>
    </location>
</feature>
<evidence type="ECO:0000313" key="3">
    <source>
        <dbReference type="Proteomes" id="UP000316476"/>
    </source>
</evidence>
<reference evidence="2 3" key="1">
    <citation type="submission" date="2019-02" db="EMBL/GenBank/DDBJ databases">
        <title>Deep-cultivation of Planctomycetes and their phenomic and genomic characterization uncovers novel biology.</title>
        <authorList>
            <person name="Wiegand S."/>
            <person name="Jogler M."/>
            <person name="Boedeker C."/>
            <person name="Pinto D."/>
            <person name="Vollmers J."/>
            <person name="Rivas-Marin E."/>
            <person name="Kohn T."/>
            <person name="Peeters S.H."/>
            <person name="Heuer A."/>
            <person name="Rast P."/>
            <person name="Oberbeckmann S."/>
            <person name="Bunk B."/>
            <person name="Jeske O."/>
            <person name="Meyerdierks A."/>
            <person name="Storesund J.E."/>
            <person name="Kallscheuer N."/>
            <person name="Luecker S."/>
            <person name="Lage O.M."/>
            <person name="Pohl T."/>
            <person name="Merkel B.J."/>
            <person name="Hornburger P."/>
            <person name="Mueller R.-W."/>
            <person name="Bruemmer F."/>
            <person name="Labrenz M."/>
            <person name="Spormann A.M."/>
            <person name="Op Den Camp H."/>
            <person name="Overmann J."/>
            <person name="Amann R."/>
            <person name="Jetten M.S.M."/>
            <person name="Mascher T."/>
            <person name="Medema M.H."/>
            <person name="Devos D.P."/>
            <person name="Kaster A.-K."/>
            <person name="Ovreas L."/>
            <person name="Rohde M."/>
            <person name="Galperin M.Y."/>
            <person name="Jogler C."/>
        </authorList>
    </citation>
    <scope>NUCLEOTIDE SEQUENCE [LARGE SCALE GENOMIC DNA]</scope>
    <source>
        <strain evidence="2 3">V7</strain>
    </source>
</reference>
<comment type="caution">
    <text evidence="2">The sequence shown here is derived from an EMBL/GenBank/DDBJ whole genome shotgun (WGS) entry which is preliminary data.</text>
</comment>